<feature type="region of interest" description="Disordered" evidence="1">
    <location>
        <begin position="26"/>
        <end position="50"/>
    </location>
</feature>
<dbReference type="Proteomes" id="UP000037035">
    <property type="component" value="Unassembled WGS sequence"/>
</dbReference>
<dbReference type="EMBL" id="LAVV01010573">
    <property type="protein sequence ID" value="KNZ48850.1"/>
    <property type="molecule type" value="Genomic_DNA"/>
</dbReference>
<protein>
    <submittedName>
        <fullName evidence="2">Uncharacterized protein</fullName>
    </submittedName>
</protein>
<sequence>PKQQRHPKEKLTDSSFTQKYWDILMEPDRPLDGSSSSDGDDEDGTSTKPTMMILKAKDMTCMQQALIIQRTSILMRGTLATNTMTTGL</sequence>
<reference evidence="2 3" key="1">
    <citation type="submission" date="2015-08" db="EMBL/GenBank/DDBJ databases">
        <title>Next Generation Sequencing and Analysis of the Genome of Puccinia sorghi L Schw, the Causal Agent of Maize Common Rust.</title>
        <authorList>
            <person name="Rochi L."/>
            <person name="Burguener G."/>
            <person name="Darino M."/>
            <person name="Turjanski A."/>
            <person name="Kreff E."/>
            <person name="Dieguez M.J."/>
            <person name="Sacco F."/>
        </authorList>
    </citation>
    <scope>NUCLEOTIDE SEQUENCE [LARGE SCALE GENOMIC DNA]</scope>
    <source>
        <strain evidence="2 3">RO10H11247</strain>
    </source>
</reference>
<organism evidence="2 3">
    <name type="scientific">Puccinia sorghi</name>
    <dbReference type="NCBI Taxonomy" id="27349"/>
    <lineage>
        <taxon>Eukaryota</taxon>
        <taxon>Fungi</taxon>
        <taxon>Dikarya</taxon>
        <taxon>Basidiomycota</taxon>
        <taxon>Pucciniomycotina</taxon>
        <taxon>Pucciniomycetes</taxon>
        <taxon>Pucciniales</taxon>
        <taxon>Pucciniaceae</taxon>
        <taxon>Puccinia</taxon>
    </lineage>
</organism>
<gene>
    <name evidence="2" type="ORF">VP01_5368g1</name>
</gene>
<comment type="caution">
    <text evidence="2">The sequence shown here is derived from an EMBL/GenBank/DDBJ whole genome shotgun (WGS) entry which is preliminary data.</text>
</comment>
<accession>A0A0L6UM07</accession>
<keyword evidence="3" id="KW-1185">Reference proteome</keyword>
<dbReference type="AlphaFoldDB" id="A0A0L6UM07"/>
<evidence type="ECO:0000313" key="2">
    <source>
        <dbReference type="EMBL" id="KNZ48850.1"/>
    </source>
</evidence>
<name>A0A0L6UM07_9BASI</name>
<feature type="non-terminal residue" evidence="2">
    <location>
        <position position="1"/>
    </location>
</feature>
<evidence type="ECO:0000256" key="1">
    <source>
        <dbReference type="SAM" id="MobiDB-lite"/>
    </source>
</evidence>
<dbReference type="VEuPathDB" id="FungiDB:VP01_5368g1"/>
<evidence type="ECO:0000313" key="3">
    <source>
        <dbReference type="Proteomes" id="UP000037035"/>
    </source>
</evidence>
<proteinExistence type="predicted"/>